<proteinExistence type="predicted"/>
<evidence type="ECO:0008006" key="5">
    <source>
        <dbReference type="Google" id="ProtNLM"/>
    </source>
</evidence>
<evidence type="ECO:0000313" key="4">
    <source>
        <dbReference type="Proteomes" id="UP000266841"/>
    </source>
</evidence>
<dbReference type="EMBL" id="AGNL01044111">
    <property type="protein sequence ID" value="EJK50215.1"/>
    <property type="molecule type" value="Genomic_DNA"/>
</dbReference>
<reference evidence="3 4" key="1">
    <citation type="journal article" date="2012" name="Genome Biol.">
        <title>Genome and low-iron response of an oceanic diatom adapted to chronic iron limitation.</title>
        <authorList>
            <person name="Lommer M."/>
            <person name="Specht M."/>
            <person name="Roy A.S."/>
            <person name="Kraemer L."/>
            <person name="Andreson R."/>
            <person name="Gutowska M.A."/>
            <person name="Wolf J."/>
            <person name="Bergner S.V."/>
            <person name="Schilhabel M.B."/>
            <person name="Klostermeier U.C."/>
            <person name="Beiko R.G."/>
            <person name="Rosenstiel P."/>
            <person name="Hippler M."/>
            <person name="Laroche J."/>
        </authorList>
    </citation>
    <scope>NUCLEOTIDE SEQUENCE [LARGE SCALE GENOMIC DNA]</scope>
    <source>
        <strain evidence="3 4">CCMP1005</strain>
    </source>
</reference>
<organism evidence="3 4">
    <name type="scientific">Thalassiosira oceanica</name>
    <name type="common">Marine diatom</name>
    <dbReference type="NCBI Taxonomy" id="159749"/>
    <lineage>
        <taxon>Eukaryota</taxon>
        <taxon>Sar</taxon>
        <taxon>Stramenopiles</taxon>
        <taxon>Ochrophyta</taxon>
        <taxon>Bacillariophyta</taxon>
        <taxon>Coscinodiscophyceae</taxon>
        <taxon>Thalassiosirophycidae</taxon>
        <taxon>Thalassiosirales</taxon>
        <taxon>Thalassiosiraceae</taxon>
        <taxon>Thalassiosira</taxon>
    </lineage>
</organism>
<accession>K0RAL5</accession>
<feature type="region of interest" description="Disordered" evidence="2">
    <location>
        <begin position="1"/>
        <end position="81"/>
    </location>
</feature>
<keyword evidence="4" id="KW-1185">Reference proteome</keyword>
<protein>
    <recommendedName>
        <fullName evidence="5">F-box domain-containing protein</fullName>
    </recommendedName>
</protein>
<dbReference type="AlphaFoldDB" id="K0RAL5"/>
<feature type="region of interest" description="Disordered" evidence="2">
    <location>
        <begin position="243"/>
        <end position="274"/>
    </location>
</feature>
<evidence type="ECO:0000256" key="2">
    <source>
        <dbReference type="SAM" id="MobiDB-lite"/>
    </source>
</evidence>
<feature type="coiled-coil region" evidence="1">
    <location>
        <begin position="116"/>
        <end position="154"/>
    </location>
</feature>
<feature type="compositionally biased region" description="Basic and acidic residues" evidence="2">
    <location>
        <begin position="171"/>
        <end position="184"/>
    </location>
</feature>
<evidence type="ECO:0000256" key="1">
    <source>
        <dbReference type="SAM" id="Coils"/>
    </source>
</evidence>
<evidence type="ECO:0000313" key="3">
    <source>
        <dbReference type="EMBL" id="EJK50215.1"/>
    </source>
</evidence>
<comment type="caution">
    <text evidence="3">The sequence shown here is derived from an EMBL/GenBank/DDBJ whole genome shotgun (WGS) entry which is preliminary data.</text>
</comment>
<gene>
    <name evidence="3" type="ORF">THAOC_30842</name>
</gene>
<dbReference type="Proteomes" id="UP000266841">
    <property type="component" value="Unassembled WGS sequence"/>
</dbReference>
<feature type="non-terminal residue" evidence="3">
    <location>
        <position position="274"/>
    </location>
</feature>
<feature type="region of interest" description="Disordered" evidence="2">
    <location>
        <begin position="171"/>
        <end position="202"/>
    </location>
</feature>
<feature type="compositionally biased region" description="Basic and acidic residues" evidence="2">
    <location>
        <begin position="261"/>
        <end position="274"/>
    </location>
</feature>
<keyword evidence="1" id="KW-0175">Coiled coil</keyword>
<name>K0RAL5_THAOC</name>
<sequence length="274" mass="30299">MQGRRRRGKREASVSAQVSRRADEGGGGVEHSSRSPDLARSIRRRSIDLVPPGTGRGSQQEARSGLGKRGNAPRCRQGSQHTIIMSSESAGKSQMGDDRARTAAAIKPAETSAASSADLESMLKQALVRIDSLERQHEEMKASVERETRALKEDMCRLREENKALQASTEREMKVLRDESRRGESAAMMMQQPRKRAKLSPSATFGDLDNDLLIRCASYLDANGLAQLGRTSARFGIPQAGQQRSLVNEAAHQQLWESTTDEERSRLPKYHDES</sequence>